<proteinExistence type="predicted"/>
<reference evidence="2" key="1">
    <citation type="submission" date="2020-10" db="EMBL/GenBank/DDBJ databases">
        <title>Genome Sequence of Monilinia vaccinii-corymbosi Sheds Light on Mummy Berry Disease Infection of Blueberry and Mating Type.</title>
        <authorList>
            <person name="Yow A.G."/>
            <person name="Zhang Y."/>
            <person name="Bansal K."/>
            <person name="Eacker S.M."/>
            <person name="Sullivan S."/>
            <person name="Liachko I."/>
            <person name="Cubeta M.A."/>
            <person name="Rollins J.A."/>
            <person name="Ashrafi H."/>
        </authorList>
    </citation>
    <scope>NUCLEOTIDE SEQUENCE</scope>
    <source>
        <strain evidence="2">RL-1</strain>
    </source>
</reference>
<name>A0A8A3PAS4_9HELO</name>
<evidence type="ECO:0000313" key="3">
    <source>
        <dbReference type="Proteomes" id="UP000672032"/>
    </source>
</evidence>
<sequence>MSSPNTPCPPKNRALTCSSPASPTTSTSFVGSRRRYQATPKPLTLARSPSASSLSSLTSPLSLPSSPLPFAEPMPMPPLDSRHSNESESVYRRMKMPDSPKPHYFYERPGFFTPKRLAPKAPWSRRAKILFIGGEGPDFGEGYDE</sequence>
<dbReference type="OrthoDB" id="3553046at2759"/>
<feature type="region of interest" description="Disordered" evidence="1">
    <location>
        <begin position="1"/>
        <end position="99"/>
    </location>
</feature>
<dbReference type="AlphaFoldDB" id="A0A8A3PAS4"/>
<keyword evidence="3" id="KW-1185">Reference proteome</keyword>
<dbReference type="EMBL" id="CP063407">
    <property type="protein sequence ID" value="QSZ32194.1"/>
    <property type="molecule type" value="Genomic_DNA"/>
</dbReference>
<feature type="compositionally biased region" description="Low complexity" evidence="1">
    <location>
        <begin position="42"/>
        <end position="65"/>
    </location>
</feature>
<organism evidence="2 3">
    <name type="scientific">Monilinia vaccinii-corymbosi</name>
    <dbReference type="NCBI Taxonomy" id="61207"/>
    <lineage>
        <taxon>Eukaryota</taxon>
        <taxon>Fungi</taxon>
        <taxon>Dikarya</taxon>
        <taxon>Ascomycota</taxon>
        <taxon>Pezizomycotina</taxon>
        <taxon>Leotiomycetes</taxon>
        <taxon>Helotiales</taxon>
        <taxon>Sclerotiniaceae</taxon>
        <taxon>Monilinia</taxon>
    </lineage>
</organism>
<accession>A0A8A3PAS4</accession>
<gene>
    <name evidence="2" type="ORF">DSL72_001765</name>
</gene>
<evidence type="ECO:0000313" key="2">
    <source>
        <dbReference type="EMBL" id="QSZ32194.1"/>
    </source>
</evidence>
<feature type="compositionally biased region" description="Pro residues" evidence="1">
    <location>
        <begin position="1"/>
        <end position="10"/>
    </location>
</feature>
<evidence type="ECO:0000256" key="1">
    <source>
        <dbReference type="SAM" id="MobiDB-lite"/>
    </source>
</evidence>
<feature type="compositionally biased region" description="Basic and acidic residues" evidence="1">
    <location>
        <begin position="80"/>
        <end position="99"/>
    </location>
</feature>
<dbReference type="Proteomes" id="UP000672032">
    <property type="component" value="Chromosome 3"/>
</dbReference>
<protein>
    <submittedName>
        <fullName evidence="2">Uncharacterized protein</fullName>
    </submittedName>
</protein>
<feature type="compositionally biased region" description="Low complexity" evidence="1">
    <location>
        <begin position="16"/>
        <end position="28"/>
    </location>
</feature>
<feature type="compositionally biased region" description="Pro residues" evidence="1">
    <location>
        <begin position="66"/>
        <end position="78"/>
    </location>
</feature>